<gene>
    <name evidence="2" type="ORF">QSP1433_LOCUS8987</name>
    <name evidence="3" type="ORF">QSP1433_LOCUS8990</name>
    <name evidence="4" type="ORF">QSP1433_LOCUS8992</name>
    <name evidence="5" type="ORF">QSP1433_LOCUS8993</name>
</gene>
<dbReference type="EMBL" id="HBHK01014277">
    <property type="protein sequence ID" value="CAD9685944.1"/>
    <property type="molecule type" value="Transcribed_RNA"/>
</dbReference>
<keyword evidence="1" id="KW-1133">Transmembrane helix</keyword>
<reference evidence="5" key="1">
    <citation type="submission" date="2021-01" db="EMBL/GenBank/DDBJ databases">
        <authorList>
            <person name="Corre E."/>
            <person name="Pelletier E."/>
            <person name="Niang G."/>
            <person name="Scheremetjew M."/>
            <person name="Finn R."/>
            <person name="Kale V."/>
            <person name="Holt S."/>
            <person name="Cochrane G."/>
            <person name="Meng A."/>
            <person name="Brown T."/>
            <person name="Cohen L."/>
        </authorList>
    </citation>
    <scope>NUCLEOTIDE SEQUENCE</scope>
    <source>
        <strain evidence="5">NY070348D</strain>
    </source>
</reference>
<feature type="transmembrane region" description="Helical" evidence="1">
    <location>
        <begin position="80"/>
        <end position="103"/>
    </location>
</feature>
<organism evidence="5">
    <name type="scientific">Mucochytrium quahogii</name>
    <dbReference type="NCBI Taxonomy" id="96639"/>
    <lineage>
        <taxon>Eukaryota</taxon>
        <taxon>Sar</taxon>
        <taxon>Stramenopiles</taxon>
        <taxon>Bigyra</taxon>
        <taxon>Labyrinthulomycetes</taxon>
        <taxon>Thraustochytrida</taxon>
        <taxon>Thraustochytriidae</taxon>
        <taxon>Mucochytrium</taxon>
    </lineage>
</organism>
<evidence type="ECO:0000313" key="2">
    <source>
        <dbReference type="EMBL" id="CAD9685944.1"/>
    </source>
</evidence>
<keyword evidence="1" id="KW-0812">Transmembrane</keyword>
<name>A0A7S2S1X3_9STRA</name>
<feature type="transmembrane region" description="Helical" evidence="1">
    <location>
        <begin position="12"/>
        <end position="33"/>
    </location>
</feature>
<accession>A0A7S2S1X3</accession>
<dbReference type="EMBL" id="HBHK01014280">
    <property type="protein sequence ID" value="CAD9685952.1"/>
    <property type="molecule type" value="Transcribed_RNA"/>
</dbReference>
<evidence type="ECO:0000313" key="5">
    <source>
        <dbReference type="EMBL" id="CAD9685958.1"/>
    </source>
</evidence>
<feature type="transmembrane region" description="Helical" evidence="1">
    <location>
        <begin position="109"/>
        <end position="131"/>
    </location>
</feature>
<dbReference type="EMBL" id="HBHK01014282">
    <property type="protein sequence ID" value="CAD9685957.1"/>
    <property type="molecule type" value="Transcribed_RNA"/>
</dbReference>
<evidence type="ECO:0000313" key="3">
    <source>
        <dbReference type="EMBL" id="CAD9685952.1"/>
    </source>
</evidence>
<feature type="transmembrane region" description="Helical" evidence="1">
    <location>
        <begin position="53"/>
        <end position="73"/>
    </location>
</feature>
<keyword evidence="1" id="KW-0472">Membrane</keyword>
<proteinExistence type="predicted"/>
<protein>
    <submittedName>
        <fullName evidence="5">Uncharacterized protein</fullName>
    </submittedName>
</protein>
<evidence type="ECO:0000313" key="4">
    <source>
        <dbReference type="EMBL" id="CAD9685957.1"/>
    </source>
</evidence>
<evidence type="ECO:0000256" key="1">
    <source>
        <dbReference type="SAM" id="Phobius"/>
    </source>
</evidence>
<dbReference type="AlphaFoldDB" id="A0A7S2S1X3"/>
<dbReference type="EMBL" id="HBHK01014283">
    <property type="protein sequence ID" value="CAD9685958.1"/>
    <property type="molecule type" value="Transcribed_RNA"/>
</dbReference>
<sequence length="160" mass="16462">MTTSYITTGLAGLNLIAAILAMSLAWVTDGFTSASIWNTASLLSAAQLNVSKAFLVLSFIAALATLLLSVAALMQKTSWLGAFTGNVATAIFALISFATFVALPTGLSYGAGFVFEIVVIVLGLIGAAVSFQAYRKSNQANSAAALQGNPGQNNSPEHKV</sequence>